<evidence type="ECO:0000313" key="2">
    <source>
        <dbReference type="EMBL" id="CBW37913.1"/>
    </source>
</evidence>
<evidence type="ECO:0000313" key="3">
    <source>
        <dbReference type="Proteomes" id="UP000000339"/>
    </source>
</evidence>
<organism evidence="2 3">
    <name type="scientific">Salmonella phage ViI</name>
    <dbReference type="NCBI Taxonomy" id="1987993"/>
    <lineage>
        <taxon>Viruses</taxon>
        <taxon>Duplodnaviria</taxon>
        <taxon>Heunggongvirae</taxon>
        <taxon>Uroviricota</taxon>
        <taxon>Caudoviricetes</taxon>
        <taxon>Pantevenvirales</taxon>
        <taxon>Ackermannviridae</taxon>
        <taxon>Cvivirinae</taxon>
        <taxon>Kuttervirus</taxon>
    </lineage>
</organism>
<sequence length="195" mass="22709">MVIIDSTDILIAGFSIIGVFTLVCSIKKSIRKRVVDVVAPDLQLEDTKENSKDIKQILASRVSKRLSQKIEDFSLEQKDLNTTPEEYFQYFMEGLGWPSIECCILRTNYFYVTIVCKSDQQVAEPNQRVWFYNYSDLDNHFLVSLHRLFKEYMDNGSTQTPTVETVESIVERARARNESKSDYLSKYGFIWKEDI</sequence>
<gene>
    <name evidence="2" type="ORF">Vi01_045c</name>
</gene>
<evidence type="ECO:0000256" key="1">
    <source>
        <dbReference type="SAM" id="Phobius"/>
    </source>
</evidence>
<keyword evidence="3" id="KW-1185">Reference proteome</keyword>
<dbReference type="EMBL" id="FQ312032">
    <property type="protein sequence ID" value="CBW37913.1"/>
    <property type="molecule type" value="Genomic_DNA"/>
</dbReference>
<keyword evidence="1" id="KW-0472">Membrane</keyword>
<feature type="transmembrane region" description="Helical" evidence="1">
    <location>
        <begin position="6"/>
        <end position="26"/>
    </location>
</feature>
<proteinExistence type="predicted"/>
<reference evidence="2 3" key="1">
    <citation type="journal article" date="2010" name="J. Bacteriol.">
        <title>A conserved acetyl esterase domain targets diverse bacteriophages to the Vi capsular receptor of Salmonella enterica serovar Typhi.</title>
        <authorList>
            <person name="Pickard D."/>
            <person name="Toribio A.L."/>
            <person name="Petty N.K."/>
            <person name="van Tonder A."/>
            <person name="Yu L."/>
            <person name="Goulding D."/>
            <person name="Barrell B."/>
            <person name="Rance R."/>
            <person name="Harris D."/>
            <person name="Wetter M."/>
            <person name="Wain J."/>
            <person name="Choudhary J."/>
            <person name="Thomson N."/>
            <person name="Dougan G."/>
        </authorList>
    </citation>
    <scope>NUCLEOTIDE SEQUENCE [LARGE SCALE GENOMIC DNA]</scope>
</reference>
<keyword evidence="1" id="KW-1133">Transmembrane helix</keyword>
<accession>E1XT54</accession>
<keyword evidence="1" id="KW-0812">Transmembrane</keyword>
<protein>
    <submittedName>
        <fullName evidence="2">Uncharacterized protein</fullName>
    </submittedName>
</protein>
<organismHost>
    <name type="scientific">Salmonella typhi</name>
    <dbReference type="NCBI Taxonomy" id="90370"/>
</organismHost>
<dbReference type="Proteomes" id="UP000000339">
    <property type="component" value="Segment"/>
</dbReference>
<name>E1XT54_BPSAV</name>